<dbReference type="InterPro" id="IPR036388">
    <property type="entry name" value="WH-like_DNA-bd_sf"/>
</dbReference>
<comment type="caution">
    <text evidence="6">The sequence shown here is derived from an EMBL/GenBank/DDBJ whole genome shotgun (WGS) entry which is preliminary data.</text>
</comment>
<dbReference type="SUPFAM" id="SSF46689">
    <property type="entry name" value="Homeodomain-like"/>
    <property type="match status" value="1"/>
</dbReference>
<evidence type="ECO:0000259" key="4">
    <source>
        <dbReference type="PROSITE" id="PS51071"/>
    </source>
</evidence>
<dbReference type="GO" id="GO:0097367">
    <property type="term" value="F:carbohydrate derivative binding"/>
    <property type="evidence" value="ECO:0007669"/>
    <property type="project" value="InterPro"/>
</dbReference>
<dbReference type="RefSeq" id="WP_004049839.1">
    <property type="nucleotide sequence ID" value="NZ_CABIVU010000004.1"/>
</dbReference>
<dbReference type="SUPFAM" id="SSF53697">
    <property type="entry name" value="SIS domain"/>
    <property type="match status" value="1"/>
</dbReference>
<evidence type="ECO:0000256" key="2">
    <source>
        <dbReference type="ARBA" id="ARBA00023125"/>
    </source>
</evidence>
<keyword evidence="1" id="KW-0805">Transcription regulation</keyword>
<dbReference type="EMBL" id="QZFR01000010">
    <property type="protein sequence ID" value="RXV75113.1"/>
    <property type="molecule type" value="Genomic_DNA"/>
</dbReference>
<evidence type="ECO:0000313" key="6">
    <source>
        <dbReference type="EMBL" id="RXV75113.1"/>
    </source>
</evidence>
<evidence type="ECO:0000256" key="3">
    <source>
        <dbReference type="ARBA" id="ARBA00023163"/>
    </source>
</evidence>
<dbReference type="PANTHER" id="PTHR30514:SF1">
    <property type="entry name" value="HTH-TYPE TRANSCRIPTIONAL REGULATOR HEXR-RELATED"/>
    <property type="match status" value="1"/>
</dbReference>
<dbReference type="EMBL" id="SRYK01000011">
    <property type="protein sequence ID" value="TGY56247.1"/>
    <property type="molecule type" value="Genomic_DNA"/>
</dbReference>
<name>A0A4Q2AXN4_9LACO</name>
<protein>
    <submittedName>
        <fullName evidence="6">MurR/RpiR family transcriptional regulator</fullName>
    </submittedName>
</protein>
<dbReference type="CDD" id="cd05013">
    <property type="entry name" value="SIS_RpiR"/>
    <property type="match status" value="1"/>
</dbReference>
<dbReference type="InterPro" id="IPR035472">
    <property type="entry name" value="RpiR-like_SIS"/>
</dbReference>
<feature type="domain" description="HTH rpiR-type" evidence="4">
    <location>
        <begin position="1"/>
        <end position="77"/>
    </location>
</feature>
<proteinExistence type="predicted"/>
<keyword evidence="2" id="KW-0238">DNA-binding</keyword>
<dbReference type="Pfam" id="PF01418">
    <property type="entry name" value="HTH_6"/>
    <property type="match status" value="1"/>
</dbReference>
<dbReference type="OrthoDB" id="1648815at2"/>
<dbReference type="GO" id="GO:0003700">
    <property type="term" value="F:DNA-binding transcription factor activity"/>
    <property type="evidence" value="ECO:0007669"/>
    <property type="project" value="InterPro"/>
</dbReference>
<evidence type="ECO:0000256" key="1">
    <source>
        <dbReference type="ARBA" id="ARBA00023015"/>
    </source>
</evidence>
<evidence type="ECO:0000313" key="8">
    <source>
        <dbReference type="Proteomes" id="UP000289316"/>
    </source>
</evidence>
<dbReference type="InterPro" id="IPR009057">
    <property type="entry name" value="Homeodomain-like_sf"/>
</dbReference>
<sequence length="251" mass="28632">MTLEGLITKHQKVLGDLDKTILRYVLDNRPKIQQISITELATATYTSKSTVLRLVRKLGFAGFSEFKYFLKTSTKEAEPTTELFADLQVSDIIKTIKGLEHVEWDDLTKRLKEAQTIYCYGTGFSQRRILDEFAKNLLQLGKRAITIPNKTELDMAMEMITPQDVVLLASLSGETENIKENIFMWTLKNVPLVSVTQAGENTFASHSDYALHYHVTPFSVIKEKKVESLVTLSVVVDYLFRKLTEKMSKDR</sequence>
<dbReference type="Gene3D" id="1.10.10.10">
    <property type="entry name" value="Winged helix-like DNA-binding domain superfamily/Winged helix DNA-binding domain"/>
    <property type="match status" value="1"/>
</dbReference>
<dbReference type="PROSITE" id="PS51464">
    <property type="entry name" value="SIS"/>
    <property type="match status" value="1"/>
</dbReference>
<dbReference type="PROSITE" id="PS51071">
    <property type="entry name" value="HTH_RPIR"/>
    <property type="match status" value="1"/>
</dbReference>
<dbReference type="InterPro" id="IPR000281">
    <property type="entry name" value="HTH_RpiR"/>
</dbReference>
<keyword evidence="3" id="KW-0804">Transcription</keyword>
<dbReference type="PANTHER" id="PTHR30514">
    <property type="entry name" value="GLUCOKINASE"/>
    <property type="match status" value="1"/>
</dbReference>
<dbReference type="InterPro" id="IPR047640">
    <property type="entry name" value="RpiR-like"/>
</dbReference>
<evidence type="ECO:0000313" key="9">
    <source>
        <dbReference type="Proteomes" id="UP000306855"/>
    </source>
</evidence>
<dbReference type="Pfam" id="PF01380">
    <property type="entry name" value="SIS"/>
    <property type="match status" value="1"/>
</dbReference>
<accession>A0A4Q2AXN4</accession>
<dbReference type="InterPro" id="IPR046348">
    <property type="entry name" value="SIS_dom_sf"/>
</dbReference>
<reference evidence="6 8" key="1">
    <citation type="submission" date="2018-09" db="EMBL/GenBank/DDBJ databases">
        <title>Murine metabolic-syndrome-specific gut microbial biobank.</title>
        <authorList>
            <person name="Liu C."/>
        </authorList>
    </citation>
    <scope>NUCLEOTIDE SEQUENCE [LARGE SCALE GENOMIC DNA]</scope>
    <source>
        <strain evidence="6 8">C-30</strain>
    </source>
</reference>
<organism evidence="6 8">
    <name type="scientific">Ligilactobacillus murinus</name>
    <dbReference type="NCBI Taxonomy" id="1622"/>
    <lineage>
        <taxon>Bacteria</taxon>
        <taxon>Bacillati</taxon>
        <taxon>Bacillota</taxon>
        <taxon>Bacilli</taxon>
        <taxon>Lactobacillales</taxon>
        <taxon>Lactobacillaceae</taxon>
        <taxon>Ligilactobacillus</taxon>
    </lineage>
</organism>
<dbReference type="InterPro" id="IPR001347">
    <property type="entry name" value="SIS_dom"/>
</dbReference>
<dbReference type="AlphaFoldDB" id="A0A4Q2AXN4"/>
<dbReference type="Gene3D" id="3.40.50.10490">
    <property type="entry name" value="Glucose-6-phosphate isomerase like protein, domain 1"/>
    <property type="match status" value="1"/>
</dbReference>
<dbReference type="GO" id="GO:1901135">
    <property type="term" value="P:carbohydrate derivative metabolic process"/>
    <property type="evidence" value="ECO:0007669"/>
    <property type="project" value="InterPro"/>
</dbReference>
<dbReference type="Proteomes" id="UP000306855">
    <property type="component" value="Unassembled WGS sequence"/>
</dbReference>
<gene>
    <name evidence="6" type="ORF">D6C19_02520</name>
    <name evidence="7" type="ORF">E5340_03640</name>
</gene>
<reference evidence="7 9" key="2">
    <citation type="submission" date="2019-04" db="EMBL/GenBank/DDBJ databases">
        <title>Microbes associate with the intestines of laboratory mice.</title>
        <authorList>
            <person name="Navarre W."/>
            <person name="Wong E."/>
            <person name="Huang K."/>
            <person name="Tropini C."/>
            <person name="Ng K."/>
            <person name="Yu B."/>
        </authorList>
    </citation>
    <scope>NUCLEOTIDE SEQUENCE [LARGE SCALE GENOMIC DNA]</scope>
    <source>
        <strain evidence="7 9">NM26_J9</strain>
    </source>
</reference>
<evidence type="ECO:0000313" key="7">
    <source>
        <dbReference type="EMBL" id="TGY56247.1"/>
    </source>
</evidence>
<evidence type="ECO:0000259" key="5">
    <source>
        <dbReference type="PROSITE" id="PS51464"/>
    </source>
</evidence>
<dbReference type="GO" id="GO:0003677">
    <property type="term" value="F:DNA binding"/>
    <property type="evidence" value="ECO:0007669"/>
    <property type="project" value="UniProtKB-KW"/>
</dbReference>
<dbReference type="Proteomes" id="UP000289316">
    <property type="component" value="Unassembled WGS sequence"/>
</dbReference>
<feature type="domain" description="SIS" evidence="5">
    <location>
        <begin position="107"/>
        <end position="249"/>
    </location>
</feature>